<proteinExistence type="predicted"/>
<comment type="caution">
    <text evidence="2">The sequence shown here is derived from an EMBL/GenBank/DDBJ whole genome shotgun (WGS) entry which is preliminary data.</text>
</comment>
<keyword evidence="3" id="KW-1185">Reference proteome</keyword>
<gene>
    <name evidence="2" type="ORF">GQ41_3237</name>
</gene>
<accession>A0ABY3ADM2</accession>
<keyword evidence="1" id="KW-0732">Signal</keyword>
<evidence type="ECO:0000313" key="3">
    <source>
        <dbReference type="Proteomes" id="UP000315363"/>
    </source>
</evidence>
<dbReference type="EMBL" id="VHIF01000001">
    <property type="protein sequence ID" value="TQO38583.1"/>
    <property type="molecule type" value="Genomic_DNA"/>
</dbReference>
<feature type="chain" id="PRO_5047153906" evidence="1">
    <location>
        <begin position="29"/>
        <end position="418"/>
    </location>
</feature>
<protein>
    <submittedName>
        <fullName evidence="2">Polysaccharide lyase-like protein</fullName>
    </submittedName>
</protein>
<sequence length="418" mass="45951">MKTSPPKTNTLAILLFIFLVSLSCSNDADLLADTVLSDKVVNKGIVVNDYFVINSDKSIILDVLFNDDFSSEEDVRITEISTPKLGSAIINDDMTLTYSPPVATEAEEEQPPVVTDTFVYTAEVVNKNDEVTTEEGTVEVVIESIETLNDTSQSGVIDPPVIPPFLDIKGASIYTDDFEGGRAPWGVNGEYNAGGATNALSTIQTDAHALSGTHVLRMRSDDTTTGSISQTNNFRYKTFNANDDVVIEFSMKLPQIIDLENNFNTFNNIWQVKGVDNSPFRNDPLWTIGLECRGGRGTGGANYLTLNYLGQFWPEYGISQFKVTEIGTTNIEIDVWHKITIRYKRGNGDGEIQVYQNNVLTHTISDVITNPDDLVPKTLTSVNNYGEGRVSKTALGARTGLGYSDILIDNYGTFVYKP</sequence>
<reference evidence="2 3" key="1">
    <citation type="submission" date="2019-06" db="EMBL/GenBank/DDBJ databases">
        <title>A large-scale integrated study on North Sea by COGITO (Coastal Microbe Genomic &amp; Taxonomic Observatory).</title>
        <authorList>
            <person name="Teeling H."/>
        </authorList>
    </citation>
    <scope>NUCLEOTIDE SEQUENCE [LARGE SCALE GENOMIC DNA]</scope>
    <source>
        <strain evidence="2 3">MAR_2009_79</strain>
    </source>
</reference>
<evidence type="ECO:0000256" key="1">
    <source>
        <dbReference type="SAM" id="SignalP"/>
    </source>
</evidence>
<dbReference type="PROSITE" id="PS51257">
    <property type="entry name" value="PROKAR_LIPOPROTEIN"/>
    <property type="match status" value="1"/>
</dbReference>
<name>A0ABY3ADM2_9FLAO</name>
<dbReference type="RefSeq" id="WP_142190154.1">
    <property type="nucleotide sequence ID" value="NZ_VHIF01000001.1"/>
</dbReference>
<dbReference type="Proteomes" id="UP000315363">
    <property type="component" value="Unassembled WGS sequence"/>
</dbReference>
<feature type="signal peptide" evidence="1">
    <location>
        <begin position="1"/>
        <end position="28"/>
    </location>
</feature>
<organism evidence="2 3">
    <name type="scientific">Arenibacter algicola</name>
    <dbReference type="NCBI Taxonomy" id="616991"/>
    <lineage>
        <taxon>Bacteria</taxon>
        <taxon>Pseudomonadati</taxon>
        <taxon>Bacteroidota</taxon>
        <taxon>Flavobacteriia</taxon>
        <taxon>Flavobacteriales</taxon>
        <taxon>Flavobacteriaceae</taxon>
        <taxon>Arenibacter</taxon>
    </lineage>
</organism>
<evidence type="ECO:0000313" key="2">
    <source>
        <dbReference type="EMBL" id="TQO38583.1"/>
    </source>
</evidence>
<dbReference type="Gene3D" id="2.60.120.200">
    <property type="match status" value="1"/>
</dbReference>